<reference evidence="2" key="2">
    <citation type="submission" date="2021-01" db="EMBL/GenBank/DDBJ databases">
        <authorList>
            <person name="Kang M."/>
        </authorList>
    </citation>
    <scope>NUCLEOTIDE SEQUENCE</scope>
    <source>
        <strain evidence="2">KACC 17527</strain>
    </source>
</reference>
<feature type="domain" description="MEDS" evidence="1">
    <location>
        <begin position="25"/>
        <end position="183"/>
    </location>
</feature>
<dbReference type="RefSeq" id="WP_201166179.1">
    <property type="nucleotide sequence ID" value="NZ_JAEPWM010000001.1"/>
</dbReference>
<dbReference type="AlphaFoldDB" id="A0A934TPY1"/>
<gene>
    <name evidence="2" type="ORF">JJB11_01750</name>
</gene>
<dbReference type="EMBL" id="JAEPWM010000001">
    <property type="protein sequence ID" value="MBK6004801.1"/>
    <property type="molecule type" value="Genomic_DNA"/>
</dbReference>
<evidence type="ECO:0000313" key="3">
    <source>
        <dbReference type="Proteomes" id="UP000630528"/>
    </source>
</evidence>
<accession>A0A934TPY1</accession>
<proteinExistence type="predicted"/>
<dbReference type="Pfam" id="PF14417">
    <property type="entry name" value="MEDS"/>
    <property type="match status" value="1"/>
</dbReference>
<sequence>MNASATACGCPVPIEIAGTTLGRHRHICAFFRDAEEEYRVMVPFIKDGLGRGDRICQIVESGQRPALRRHLQAGGVDVEADERSGQLEILSVHDHYVRDGHIDVERMLTAIRQRLSADDEPSISRITGHAEWAGADWPGMQTFLEYEARLNDVVPEGRDTVVCLYDLSKTSAALIADVLRTHPVVILGGLLHENPFYLPVDQFLRELHGRQEVQAQAR</sequence>
<evidence type="ECO:0000313" key="2">
    <source>
        <dbReference type="EMBL" id="MBK6004801.1"/>
    </source>
</evidence>
<evidence type="ECO:0000259" key="1">
    <source>
        <dbReference type="Pfam" id="PF14417"/>
    </source>
</evidence>
<organism evidence="2 3">
    <name type="scientific">Ramlibacter ginsenosidimutans</name>
    <dbReference type="NCBI Taxonomy" id="502333"/>
    <lineage>
        <taxon>Bacteria</taxon>
        <taxon>Pseudomonadati</taxon>
        <taxon>Pseudomonadota</taxon>
        <taxon>Betaproteobacteria</taxon>
        <taxon>Burkholderiales</taxon>
        <taxon>Comamonadaceae</taxon>
        <taxon>Ramlibacter</taxon>
    </lineage>
</organism>
<keyword evidence="3" id="KW-1185">Reference proteome</keyword>
<protein>
    <submittedName>
        <fullName evidence="2">MEDS domain-containing protein</fullName>
    </submittedName>
</protein>
<reference evidence="2" key="1">
    <citation type="journal article" date="2012" name="J. Microbiol. Biotechnol.">
        <title>Ramlibacter ginsenosidimutans sp. nov., with ginsenoside-converting activity.</title>
        <authorList>
            <person name="Wang L."/>
            <person name="An D.S."/>
            <person name="Kim S.G."/>
            <person name="Jin F.X."/>
            <person name="Kim S.C."/>
            <person name="Lee S.T."/>
            <person name="Im W.T."/>
        </authorList>
    </citation>
    <scope>NUCLEOTIDE SEQUENCE</scope>
    <source>
        <strain evidence="2">KACC 17527</strain>
    </source>
</reference>
<dbReference type="InterPro" id="IPR025847">
    <property type="entry name" value="MEDS_domain"/>
</dbReference>
<name>A0A934TPY1_9BURK</name>
<dbReference type="Proteomes" id="UP000630528">
    <property type="component" value="Unassembled WGS sequence"/>
</dbReference>
<comment type="caution">
    <text evidence="2">The sequence shown here is derived from an EMBL/GenBank/DDBJ whole genome shotgun (WGS) entry which is preliminary data.</text>
</comment>